<proteinExistence type="predicted"/>
<dbReference type="Gene3D" id="3.20.20.140">
    <property type="entry name" value="Metal-dependent hydrolases"/>
    <property type="match status" value="1"/>
</dbReference>
<dbReference type="Pfam" id="PF13263">
    <property type="entry name" value="PHP_C"/>
    <property type="match status" value="1"/>
</dbReference>
<dbReference type="SUPFAM" id="SSF89550">
    <property type="entry name" value="PHP domain-like"/>
    <property type="match status" value="1"/>
</dbReference>
<keyword evidence="3" id="KW-1185">Reference proteome</keyword>
<dbReference type="InterPro" id="IPR011009">
    <property type="entry name" value="Kinase-like_dom_sf"/>
</dbReference>
<evidence type="ECO:0000313" key="3">
    <source>
        <dbReference type="Proteomes" id="UP001060414"/>
    </source>
</evidence>
<sequence length="518" mass="59084">MIIEMHTHTAEHSACSSISALDLVRRALAKELQGIVLTDHHYLWTPEEIAQLRERARLPEYFLVLAGQEVRTADFGDVLVYGAQRTLEAGTTLARIRGEWPRAALVWAHPYRKQNQPGPQELCDPLFDGVEIFNSNHSAAENTRALRDWHRYKFTAIGGTDTHSGSYVGTYPTIFDHPFGTIEELAEEIRQGRCRPFFKEIPKSGSQIQVTELTIGTKGLDDRREKIIVKTHNNPAKWKTAERAYHLIEEIAAQGFSGGLFRVPRPLGCDMHSHTLIEEGVRGKSLFEKLLRADVQSAREYMRLAARWLAKLHNARLRISPAEEYFPREEKRLAHYLRNFSAVRHRHARRVQEITETVWSMQQRIYGRALATFIQGHGDYHPKNILVGQDNPHDRTTTFVAAIDFDSSLCMPQAFDLGTFVAQYRNQLYSHPQVRKKAPLEVFLDTYRGHAGTQADFSNQVRLFQARTNLSIAAYLFKVGLGDSEDLHRVLVETEQCLAGIAMHQSRFRPPQTSNEAP</sequence>
<evidence type="ECO:0000313" key="2">
    <source>
        <dbReference type="EMBL" id="UWZ80495.1"/>
    </source>
</evidence>
<dbReference type="SUPFAM" id="SSF56112">
    <property type="entry name" value="Protein kinase-like (PK-like)"/>
    <property type="match status" value="1"/>
</dbReference>
<accession>A0ABY5ZRJ7</accession>
<dbReference type="Proteomes" id="UP001060414">
    <property type="component" value="Chromosome"/>
</dbReference>
<dbReference type="RefSeq" id="WP_260748851.1">
    <property type="nucleotide sequence ID" value="NZ_CP092109.1"/>
</dbReference>
<dbReference type="PANTHER" id="PTHR42924:SF3">
    <property type="entry name" value="POLYMERASE_HISTIDINOL PHOSPHATASE N-TERMINAL DOMAIN-CONTAINING PROTEIN"/>
    <property type="match status" value="1"/>
</dbReference>
<dbReference type="InterPro" id="IPR016195">
    <property type="entry name" value="Pol/histidinol_Pase-like"/>
</dbReference>
<dbReference type="PANTHER" id="PTHR42924">
    <property type="entry name" value="EXONUCLEASE"/>
    <property type="match status" value="1"/>
</dbReference>
<name>A0ABY5ZRJ7_9BACT</name>
<feature type="domain" description="Aminoglycoside phosphotransferase" evidence="1">
    <location>
        <begin position="225"/>
        <end position="425"/>
    </location>
</feature>
<dbReference type="CDD" id="cd07432">
    <property type="entry name" value="PHP_HisPPase"/>
    <property type="match status" value="1"/>
</dbReference>
<protein>
    <submittedName>
        <fullName evidence="2">Phosphotransferase</fullName>
    </submittedName>
</protein>
<dbReference type="EMBL" id="CP092109">
    <property type="protein sequence ID" value="UWZ80495.1"/>
    <property type="molecule type" value="Genomic_DNA"/>
</dbReference>
<dbReference type="InterPro" id="IPR002575">
    <property type="entry name" value="Aminoglycoside_PTrfase"/>
</dbReference>
<dbReference type="Pfam" id="PF01636">
    <property type="entry name" value="APH"/>
    <property type="match status" value="1"/>
</dbReference>
<organism evidence="2 3">
    <name type="scientific">Geoalkalibacter halelectricus</name>
    <dbReference type="NCBI Taxonomy" id="2847045"/>
    <lineage>
        <taxon>Bacteria</taxon>
        <taxon>Pseudomonadati</taxon>
        <taxon>Thermodesulfobacteriota</taxon>
        <taxon>Desulfuromonadia</taxon>
        <taxon>Desulfuromonadales</taxon>
        <taxon>Geoalkalibacteraceae</taxon>
        <taxon>Geoalkalibacter</taxon>
    </lineage>
</organism>
<evidence type="ECO:0000259" key="1">
    <source>
        <dbReference type="Pfam" id="PF01636"/>
    </source>
</evidence>
<reference evidence="2" key="1">
    <citation type="journal article" date="2022" name="Environ. Microbiol.">
        <title>Geoalkalibacter halelectricus SAP #1 sp. nov. possessing extracellular electron transfer and mineral#reducing capabilities from a haloalkaline environment.</title>
        <authorList>
            <person name="Yadav S."/>
            <person name="Singh R."/>
            <person name="Sundharam S.S."/>
            <person name="Chaudhary S."/>
            <person name="Krishnamurthi S."/>
            <person name="Patil S.A."/>
        </authorList>
    </citation>
    <scope>NUCLEOTIDE SEQUENCE</scope>
    <source>
        <strain evidence="2">SAP-1</strain>
    </source>
</reference>
<dbReference type="Gene3D" id="3.90.1200.10">
    <property type="match status" value="1"/>
</dbReference>
<gene>
    <name evidence="2" type="ORF">L9S41_03625</name>
</gene>
<dbReference type="InterPro" id="IPR052018">
    <property type="entry name" value="PHP_domain"/>
</dbReference>